<organism evidence="2 3">
    <name type="scientific">Trichonephila inaurata madagascariensis</name>
    <dbReference type="NCBI Taxonomy" id="2747483"/>
    <lineage>
        <taxon>Eukaryota</taxon>
        <taxon>Metazoa</taxon>
        <taxon>Ecdysozoa</taxon>
        <taxon>Arthropoda</taxon>
        <taxon>Chelicerata</taxon>
        <taxon>Arachnida</taxon>
        <taxon>Araneae</taxon>
        <taxon>Araneomorphae</taxon>
        <taxon>Entelegynae</taxon>
        <taxon>Araneoidea</taxon>
        <taxon>Nephilidae</taxon>
        <taxon>Trichonephila</taxon>
        <taxon>Trichonephila inaurata</taxon>
    </lineage>
</organism>
<dbReference type="Proteomes" id="UP000886998">
    <property type="component" value="Unassembled WGS sequence"/>
</dbReference>
<sequence length="90" mass="9718">MPPTRLPCFKNSRSSEPHRRNLRGAGHHCGSYRLLCGCRTKKNRTGSPGGCAGVQRVAPTLRATESVVVAFRTHAGVCEAPNCDDRNGID</sequence>
<comment type="caution">
    <text evidence="2">The sequence shown here is derived from an EMBL/GenBank/DDBJ whole genome shotgun (WGS) entry which is preliminary data.</text>
</comment>
<protein>
    <submittedName>
        <fullName evidence="2">Uncharacterized protein</fullName>
    </submittedName>
</protein>
<name>A0A8X7CD21_9ARAC</name>
<reference evidence="2" key="1">
    <citation type="submission" date="2020-08" db="EMBL/GenBank/DDBJ databases">
        <title>Multicomponent nature underlies the extraordinary mechanical properties of spider dragline silk.</title>
        <authorList>
            <person name="Kono N."/>
            <person name="Nakamura H."/>
            <person name="Mori M."/>
            <person name="Yoshida Y."/>
            <person name="Ohtoshi R."/>
            <person name="Malay A.D."/>
            <person name="Moran D.A.P."/>
            <person name="Tomita M."/>
            <person name="Numata K."/>
            <person name="Arakawa K."/>
        </authorList>
    </citation>
    <scope>NUCLEOTIDE SEQUENCE</scope>
</reference>
<dbReference type="AlphaFoldDB" id="A0A8X7CD21"/>
<accession>A0A8X7CD21</accession>
<evidence type="ECO:0000256" key="1">
    <source>
        <dbReference type="SAM" id="MobiDB-lite"/>
    </source>
</evidence>
<evidence type="ECO:0000313" key="2">
    <source>
        <dbReference type="EMBL" id="GFY62226.1"/>
    </source>
</evidence>
<feature type="region of interest" description="Disordered" evidence="1">
    <location>
        <begin position="1"/>
        <end position="23"/>
    </location>
</feature>
<evidence type="ECO:0000313" key="3">
    <source>
        <dbReference type="Proteomes" id="UP000886998"/>
    </source>
</evidence>
<dbReference type="EMBL" id="BMAV01014137">
    <property type="protein sequence ID" value="GFY62226.1"/>
    <property type="molecule type" value="Genomic_DNA"/>
</dbReference>
<proteinExistence type="predicted"/>
<keyword evidence="3" id="KW-1185">Reference proteome</keyword>
<gene>
    <name evidence="2" type="ORF">TNIN_263381</name>
</gene>